<reference evidence="2" key="1">
    <citation type="submission" date="2020-02" db="EMBL/GenBank/DDBJ databases">
        <authorList>
            <person name="Meier V. D."/>
        </authorList>
    </citation>
    <scope>NUCLEOTIDE SEQUENCE</scope>
    <source>
        <strain evidence="2">AVDCRST_MAG11</strain>
    </source>
</reference>
<feature type="region of interest" description="Disordered" evidence="1">
    <location>
        <begin position="1"/>
        <end position="71"/>
    </location>
</feature>
<name>A0A6J4K5T3_9BACT</name>
<evidence type="ECO:0000313" key="2">
    <source>
        <dbReference type="EMBL" id="CAA9297068.1"/>
    </source>
</evidence>
<feature type="compositionally biased region" description="Basic and acidic residues" evidence="1">
    <location>
        <begin position="1"/>
        <end position="34"/>
    </location>
</feature>
<feature type="non-terminal residue" evidence="2">
    <location>
        <position position="71"/>
    </location>
</feature>
<feature type="non-terminal residue" evidence="2">
    <location>
        <position position="1"/>
    </location>
</feature>
<organism evidence="2">
    <name type="scientific">uncultured Gemmatimonadaceae bacterium</name>
    <dbReference type="NCBI Taxonomy" id="246130"/>
    <lineage>
        <taxon>Bacteria</taxon>
        <taxon>Pseudomonadati</taxon>
        <taxon>Gemmatimonadota</taxon>
        <taxon>Gemmatimonadia</taxon>
        <taxon>Gemmatimonadales</taxon>
        <taxon>Gemmatimonadaceae</taxon>
        <taxon>environmental samples</taxon>
    </lineage>
</organism>
<gene>
    <name evidence="2" type="ORF">AVDCRST_MAG11-568</name>
</gene>
<sequence length="71" mass="8208">APDREVWPHPGDPRVQHGREDRDDPRGERREAPRPHRARRAGGRADPLHAGDLHRPVLLRRAEPPLVRGRR</sequence>
<proteinExistence type="predicted"/>
<protein>
    <submittedName>
        <fullName evidence="2">Uncharacterized protein</fullName>
    </submittedName>
</protein>
<accession>A0A6J4K5T3</accession>
<dbReference type="AlphaFoldDB" id="A0A6J4K5T3"/>
<evidence type="ECO:0000256" key="1">
    <source>
        <dbReference type="SAM" id="MobiDB-lite"/>
    </source>
</evidence>
<feature type="compositionally biased region" description="Basic and acidic residues" evidence="1">
    <location>
        <begin position="46"/>
        <end position="63"/>
    </location>
</feature>
<dbReference type="EMBL" id="CADCTU010000120">
    <property type="protein sequence ID" value="CAA9297068.1"/>
    <property type="molecule type" value="Genomic_DNA"/>
</dbReference>